<comment type="function">
    <text evidence="6">Toxic component of a toxin-antitoxin (TA) system. An RNase.</text>
</comment>
<dbReference type="GO" id="GO:0000287">
    <property type="term" value="F:magnesium ion binding"/>
    <property type="evidence" value="ECO:0007669"/>
    <property type="project" value="UniProtKB-UniRule"/>
</dbReference>
<dbReference type="RefSeq" id="WP_132415777.1">
    <property type="nucleotide sequence ID" value="NZ_SMKA01000407.1"/>
</dbReference>
<dbReference type="Gene3D" id="3.40.50.1010">
    <property type="entry name" value="5'-nuclease"/>
    <property type="match status" value="1"/>
</dbReference>
<evidence type="ECO:0000256" key="2">
    <source>
        <dbReference type="ARBA" id="ARBA00022722"/>
    </source>
</evidence>
<dbReference type="GO" id="GO:0090729">
    <property type="term" value="F:toxin activity"/>
    <property type="evidence" value="ECO:0007669"/>
    <property type="project" value="UniProtKB-KW"/>
</dbReference>
<protein>
    <recommendedName>
        <fullName evidence="6">Ribonuclease VapC</fullName>
        <shortName evidence="6">RNase VapC</shortName>
        <ecNumber evidence="6">3.1.-.-</ecNumber>
    </recommendedName>
    <alternativeName>
        <fullName evidence="6">Toxin VapC</fullName>
    </alternativeName>
</protein>
<evidence type="ECO:0000256" key="4">
    <source>
        <dbReference type="ARBA" id="ARBA00022801"/>
    </source>
</evidence>
<proteinExistence type="inferred from homology"/>
<evidence type="ECO:0000313" key="8">
    <source>
        <dbReference type="EMBL" id="TDC14469.1"/>
    </source>
</evidence>
<reference evidence="8 9" key="1">
    <citation type="submission" date="2019-03" db="EMBL/GenBank/DDBJ databases">
        <title>Draft genome sequences of novel Actinobacteria.</title>
        <authorList>
            <person name="Sahin N."/>
            <person name="Ay H."/>
            <person name="Saygin H."/>
        </authorList>
    </citation>
    <scope>NUCLEOTIDE SEQUENCE [LARGE SCALE GENOMIC DNA]</scope>
    <source>
        <strain evidence="8 9">JCM 30547</strain>
    </source>
</reference>
<organism evidence="8 9">
    <name type="scientific">Kribbella albertanoniae</name>
    <dbReference type="NCBI Taxonomy" id="1266829"/>
    <lineage>
        <taxon>Bacteria</taxon>
        <taxon>Bacillati</taxon>
        <taxon>Actinomycetota</taxon>
        <taxon>Actinomycetes</taxon>
        <taxon>Propionibacteriales</taxon>
        <taxon>Kribbellaceae</taxon>
        <taxon>Kribbella</taxon>
    </lineage>
</organism>
<comment type="cofactor">
    <cofactor evidence="6">
        <name>Mg(2+)</name>
        <dbReference type="ChEBI" id="CHEBI:18420"/>
    </cofactor>
</comment>
<dbReference type="PANTHER" id="PTHR35901:SF1">
    <property type="entry name" value="EXONUCLEASE VAPC9"/>
    <property type="match status" value="1"/>
</dbReference>
<dbReference type="EC" id="3.1.-.-" evidence="6"/>
<evidence type="ECO:0000256" key="3">
    <source>
        <dbReference type="ARBA" id="ARBA00022723"/>
    </source>
</evidence>
<dbReference type="InterPro" id="IPR029060">
    <property type="entry name" value="PIN-like_dom_sf"/>
</dbReference>
<feature type="binding site" evidence="6">
    <location>
        <position position="6"/>
    </location>
    <ligand>
        <name>Mg(2+)</name>
        <dbReference type="ChEBI" id="CHEBI:18420"/>
    </ligand>
</feature>
<feature type="domain" description="PIN" evidence="7">
    <location>
        <begin position="4"/>
        <end position="127"/>
    </location>
</feature>
<keyword evidence="9" id="KW-1185">Reference proteome</keyword>
<dbReference type="Pfam" id="PF01850">
    <property type="entry name" value="PIN"/>
    <property type="match status" value="1"/>
</dbReference>
<dbReference type="GO" id="GO:0004540">
    <property type="term" value="F:RNA nuclease activity"/>
    <property type="evidence" value="ECO:0007669"/>
    <property type="project" value="InterPro"/>
</dbReference>
<dbReference type="CDD" id="cd09874">
    <property type="entry name" value="PIN_MT3492-like"/>
    <property type="match status" value="1"/>
</dbReference>
<evidence type="ECO:0000256" key="1">
    <source>
        <dbReference type="ARBA" id="ARBA00022649"/>
    </source>
</evidence>
<dbReference type="OrthoDB" id="1525146at2"/>
<dbReference type="Proteomes" id="UP000295075">
    <property type="component" value="Unassembled WGS sequence"/>
</dbReference>
<dbReference type="EMBL" id="SMKA01000407">
    <property type="protein sequence ID" value="TDC14469.1"/>
    <property type="molecule type" value="Genomic_DNA"/>
</dbReference>
<keyword evidence="6" id="KW-0800">Toxin</keyword>
<dbReference type="HAMAP" id="MF_00265">
    <property type="entry name" value="VapC_Nob1"/>
    <property type="match status" value="1"/>
</dbReference>
<feature type="binding site" evidence="6">
    <location>
        <position position="101"/>
    </location>
    <ligand>
        <name>Mg(2+)</name>
        <dbReference type="ChEBI" id="CHEBI:18420"/>
    </ligand>
</feature>
<dbReference type="InterPro" id="IPR022907">
    <property type="entry name" value="VapC_family"/>
</dbReference>
<evidence type="ECO:0000256" key="5">
    <source>
        <dbReference type="ARBA" id="ARBA00022842"/>
    </source>
</evidence>
<sequence>MICYLDTSAFVPLLIDEASSPFCEQLWADADDVLSTHLLYLETASALARATRRGRVTVEQHTQALRRLDRLWQEINVVEPTGPLVRRAAELSASEALRAYDALHCASAEDVGEPDLVFASGDRQLLKACADLGFHVADVNDPS</sequence>
<dbReference type="InterPro" id="IPR051619">
    <property type="entry name" value="TypeII_TA_RNase_PINc/VapC"/>
</dbReference>
<name>A0A4R4NY68_9ACTN</name>
<keyword evidence="3 6" id="KW-0479">Metal-binding</keyword>
<gene>
    <name evidence="6" type="primary">vapC</name>
    <name evidence="8" type="ORF">E1261_42860</name>
</gene>
<comment type="caution">
    <text evidence="8">The sequence shown here is derived from an EMBL/GenBank/DDBJ whole genome shotgun (WGS) entry which is preliminary data.</text>
</comment>
<dbReference type="InterPro" id="IPR002716">
    <property type="entry name" value="PIN_dom"/>
</dbReference>
<keyword evidence="4 6" id="KW-0378">Hydrolase</keyword>
<keyword evidence="1 6" id="KW-1277">Toxin-antitoxin system</keyword>
<evidence type="ECO:0000256" key="6">
    <source>
        <dbReference type="HAMAP-Rule" id="MF_00265"/>
    </source>
</evidence>
<dbReference type="PANTHER" id="PTHR35901">
    <property type="entry name" value="RIBONUCLEASE VAPC3"/>
    <property type="match status" value="1"/>
</dbReference>
<keyword evidence="2 6" id="KW-0540">Nuclease</keyword>
<dbReference type="AlphaFoldDB" id="A0A4R4NY68"/>
<comment type="similarity">
    <text evidence="6">Belongs to the PINc/VapC protein family.</text>
</comment>
<evidence type="ECO:0000313" key="9">
    <source>
        <dbReference type="Proteomes" id="UP000295075"/>
    </source>
</evidence>
<keyword evidence="5 6" id="KW-0460">Magnesium</keyword>
<dbReference type="SUPFAM" id="SSF88723">
    <property type="entry name" value="PIN domain-like"/>
    <property type="match status" value="1"/>
</dbReference>
<evidence type="ECO:0000259" key="7">
    <source>
        <dbReference type="Pfam" id="PF01850"/>
    </source>
</evidence>
<dbReference type="GO" id="GO:0016787">
    <property type="term" value="F:hydrolase activity"/>
    <property type="evidence" value="ECO:0007669"/>
    <property type="project" value="UniProtKB-KW"/>
</dbReference>
<accession>A0A4R4NY68</accession>